<evidence type="ECO:0000313" key="3">
    <source>
        <dbReference type="Proteomes" id="UP000606786"/>
    </source>
</evidence>
<sequence>MIESGKQALHCGGGTISKNIVLLLIELAEHAEYATDFNISLKYYLDLFEQLGIGREIVLNEAGLLLINSSKVYARRVDYVQELVERQILTLTNADKEVETNSAAEKDENDTGIGESLIDLSNTNNSSNDLLVKQSVPICFEEEESFDLRSIILADERKSENDENEINLNKIRVYLPHLDDEVFTFRT</sequence>
<evidence type="ECO:0000259" key="1">
    <source>
        <dbReference type="Pfam" id="PF06278"/>
    </source>
</evidence>
<evidence type="ECO:0000313" key="2">
    <source>
        <dbReference type="EMBL" id="CAD6995544.1"/>
    </source>
</evidence>
<dbReference type="Proteomes" id="UP000606786">
    <property type="component" value="Unassembled WGS sequence"/>
</dbReference>
<accession>A0A811U9E5</accession>
<feature type="domain" description="Condensin II complex subunit H2 N-terminal" evidence="1">
    <location>
        <begin position="33"/>
        <end position="113"/>
    </location>
</feature>
<dbReference type="InterPro" id="IPR009378">
    <property type="entry name" value="H2_N"/>
</dbReference>
<organism evidence="2 3">
    <name type="scientific">Ceratitis capitata</name>
    <name type="common">Mediterranean fruit fly</name>
    <name type="synonym">Tephritis capitata</name>
    <dbReference type="NCBI Taxonomy" id="7213"/>
    <lineage>
        <taxon>Eukaryota</taxon>
        <taxon>Metazoa</taxon>
        <taxon>Ecdysozoa</taxon>
        <taxon>Arthropoda</taxon>
        <taxon>Hexapoda</taxon>
        <taxon>Insecta</taxon>
        <taxon>Pterygota</taxon>
        <taxon>Neoptera</taxon>
        <taxon>Endopterygota</taxon>
        <taxon>Diptera</taxon>
        <taxon>Brachycera</taxon>
        <taxon>Muscomorpha</taxon>
        <taxon>Tephritoidea</taxon>
        <taxon>Tephritidae</taxon>
        <taxon>Ceratitis</taxon>
        <taxon>Ceratitis</taxon>
    </lineage>
</organism>
<keyword evidence="3" id="KW-1185">Reference proteome</keyword>
<reference evidence="2" key="1">
    <citation type="submission" date="2020-11" db="EMBL/GenBank/DDBJ databases">
        <authorList>
            <person name="Whitehead M."/>
        </authorList>
    </citation>
    <scope>NUCLEOTIDE SEQUENCE</scope>
    <source>
        <strain evidence="2">EGII</strain>
    </source>
</reference>
<dbReference type="AlphaFoldDB" id="A0A811U9E5"/>
<dbReference type="EMBL" id="CAJHJT010000001">
    <property type="protein sequence ID" value="CAD6995544.1"/>
    <property type="molecule type" value="Genomic_DNA"/>
</dbReference>
<comment type="caution">
    <text evidence="2">The sequence shown here is derived from an EMBL/GenBank/DDBJ whole genome shotgun (WGS) entry which is preliminary data.</text>
</comment>
<dbReference type="Pfam" id="PF06278">
    <property type="entry name" value="CNDH2_N"/>
    <property type="match status" value="1"/>
</dbReference>
<gene>
    <name evidence="2" type="ORF">CCAP1982_LOCUS4255</name>
</gene>
<protein>
    <submittedName>
        <fullName evidence="2">(Mediterranean fruit fly) hypothetical protein</fullName>
    </submittedName>
</protein>
<name>A0A811U9E5_CERCA</name>
<dbReference type="OrthoDB" id="10038475at2759"/>
<proteinExistence type="predicted"/>